<keyword evidence="3" id="KW-1185">Reference proteome</keyword>
<feature type="transmembrane region" description="Helical" evidence="1">
    <location>
        <begin position="52"/>
        <end position="70"/>
    </location>
</feature>
<dbReference type="OrthoDB" id="2744793at2759"/>
<dbReference type="AlphaFoldDB" id="A0A9P5PB22"/>
<comment type="caution">
    <text evidence="2">The sequence shown here is derived from an EMBL/GenBank/DDBJ whole genome shotgun (WGS) entry which is preliminary data.</text>
</comment>
<dbReference type="Proteomes" id="UP000772434">
    <property type="component" value="Unassembled WGS sequence"/>
</dbReference>
<dbReference type="EMBL" id="JADNRY010000177">
    <property type="protein sequence ID" value="KAF9062279.1"/>
    <property type="molecule type" value="Genomic_DNA"/>
</dbReference>
<sequence>MTRAWWTGFPPAMFKTEYGMICGNGLENSAFLLVGDTIVVWRAWVLWEYHSVIQWTLVILGICNAVVNIADSSYTAESVIAKLPASTPRAVAGYFYLIFSLALNIVAVMLIAYKTRIHSAATKALCTDENSNKRSPSFNVLVFLVESGATFCILQPEINMLTVLGRILRNNNTWLNLHTGIGYRATLRVPSNGVRRCL</sequence>
<accession>A0A9P5PB22</accession>
<reference evidence="2" key="1">
    <citation type="submission" date="2020-11" db="EMBL/GenBank/DDBJ databases">
        <authorList>
            <consortium name="DOE Joint Genome Institute"/>
            <person name="Ahrendt S."/>
            <person name="Riley R."/>
            <person name="Andreopoulos W."/>
            <person name="Labutti K."/>
            <person name="Pangilinan J."/>
            <person name="Ruiz-Duenas F.J."/>
            <person name="Barrasa J.M."/>
            <person name="Sanchez-Garcia M."/>
            <person name="Camarero S."/>
            <person name="Miyauchi S."/>
            <person name="Serrano A."/>
            <person name="Linde D."/>
            <person name="Babiker R."/>
            <person name="Drula E."/>
            <person name="Ayuso-Fernandez I."/>
            <person name="Pacheco R."/>
            <person name="Padilla G."/>
            <person name="Ferreira P."/>
            <person name="Barriuso J."/>
            <person name="Kellner H."/>
            <person name="Castanera R."/>
            <person name="Alfaro M."/>
            <person name="Ramirez L."/>
            <person name="Pisabarro A.G."/>
            <person name="Kuo A."/>
            <person name="Tritt A."/>
            <person name="Lipzen A."/>
            <person name="He G."/>
            <person name="Yan M."/>
            <person name="Ng V."/>
            <person name="Cullen D."/>
            <person name="Martin F."/>
            <person name="Rosso M.-N."/>
            <person name="Henrissat B."/>
            <person name="Hibbett D."/>
            <person name="Martinez A.T."/>
            <person name="Grigoriev I.V."/>
        </authorList>
    </citation>
    <scope>NUCLEOTIDE SEQUENCE</scope>
    <source>
        <strain evidence="2">AH 40177</strain>
    </source>
</reference>
<keyword evidence="1" id="KW-0812">Transmembrane</keyword>
<gene>
    <name evidence="2" type="ORF">BDP27DRAFT_1368987</name>
</gene>
<organism evidence="2 3">
    <name type="scientific">Rhodocollybia butyracea</name>
    <dbReference type="NCBI Taxonomy" id="206335"/>
    <lineage>
        <taxon>Eukaryota</taxon>
        <taxon>Fungi</taxon>
        <taxon>Dikarya</taxon>
        <taxon>Basidiomycota</taxon>
        <taxon>Agaricomycotina</taxon>
        <taxon>Agaricomycetes</taxon>
        <taxon>Agaricomycetidae</taxon>
        <taxon>Agaricales</taxon>
        <taxon>Marasmiineae</taxon>
        <taxon>Omphalotaceae</taxon>
        <taxon>Rhodocollybia</taxon>
    </lineage>
</organism>
<protein>
    <submittedName>
        <fullName evidence="2">Uncharacterized protein</fullName>
    </submittedName>
</protein>
<evidence type="ECO:0000313" key="3">
    <source>
        <dbReference type="Proteomes" id="UP000772434"/>
    </source>
</evidence>
<keyword evidence="1" id="KW-1133">Transmembrane helix</keyword>
<name>A0A9P5PB22_9AGAR</name>
<keyword evidence="1" id="KW-0472">Membrane</keyword>
<evidence type="ECO:0000256" key="1">
    <source>
        <dbReference type="SAM" id="Phobius"/>
    </source>
</evidence>
<feature type="transmembrane region" description="Helical" evidence="1">
    <location>
        <begin position="90"/>
        <end position="113"/>
    </location>
</feature>
<evidence type="ECO:0000313" key="2">
    <source>
        <dbReference type="EMBL" id="KAF9062279.1"/>
    </source>
</evidence>
<proteinExistence type="predicted"/>